<accession>A0A1J4J4L8</accession>
<evidence type="ECO:0000313" key="2">
    <source>
        <dbReference type="Proteomes" id="UP000179807"/>
    </source>
</evidence>
<dbReference type="SUPFAM" id="SSF50978">
    <property type="entry name" value="WD40 repeat-like"/>
    <property type="match status" value="1"/>
</dbReference>
<organism evidence="1 2">
    <name type="scientific">Tritrichomonas foetus</name>
    <dbReference type="NCBI Taxonomy" id="1144522"/>
    <lineage>
        <taxon>Eukaryota</taxon>
        <taxon>Metamonada</taxon>
        <taxon>Parabasalia</taxon>
        <taxon>Tritrichomonadida</taxon>
        <taxon>Tritrichomonadidae</taxon>
        <taxon>Tritrichomonas</taxon>
    </lineage>
</organism>
<dbReference type="GeneID" id="94830866"/>
<dbReference type="VEuPathDB" id="TrichDB:TRFO_11659"/>
<keyword evidence="2" id="KW-1185">Reference proteome</keyword>
<proteinExistence type="predicted"/>
<dbReference type="AlphaFoldDB" id="A0A1J4J4L8"/>
<gene>
    <name evidence="1" type="ORF">TRFO_11659</name>
</gene>
<reference evidence="1" key="1">
    <citation type="submission" date="2016-10" db="EMBL/GenBank/DDBJ databases">
        <authorList>
            <person name="Benchimol M."/>
            <person name="Almeida L.G."/>
            <person name="Vasconcelos A.T."/>
            <person name="Perreira-Neves A."/>
            <person name="Rosa I.A."/>
            <person name="Tasca T."/>
            <person name="Bogo M.R."/>
            <person name="de Souza W."/>
        </authorList>
    </citation>
    <scope>NUCLEOTIDE SEQUENCE [LARGE SCALE GENOMIC DNA]</scope>
    <source>
        <strain evidence="1">K</strain>
    </source>
</reference>
<dbReference type="EMBL" id="MLAK01001382">
    <property type="protein sequence ID" value="OHS93657.1"/>
    <property type="molecule type" value="Genomic_DNA"/>
</dbReference>
<protein>
    <submittedName>
        <fullName evidence="1">Uncharacterized protein</fullName>
    </submittedName>
</protein>
<sequence>MNVTCFDVSDNIQVFGTEFGCIHLINNVDGNVKSTFLVEENAKVCDVRVLSNNILYWSTTKYYGGIDISSNKVFTYENRSGSAIAVAYSEDIIVIQRDKFVVCVNDVKNLISKSRKPILSEKPFSFPIEIISICVQQKSTSSTISKFGDKPVFAVLLKNNQIHFFNIHSKEPIIRLRCPEDLPRPVSIAWKQSVFVTADWNGKFIFYDFEYGSSRLEAAPFGNIKRVDFDKSENGLFIHSSVENKLGFFTDKVSVCKTQVSDFSTTDNGLVTVKTPFQTIVVLLLRDWSPLIKVASQSVVKPLDNYENRIIHIIDKIQNINQKENLNENTDMTNSDDLRKNDEFESVRNKISLGIENLEDQGLVFETKLLMVIQRYLYEYQKYKKSLDQITSSQEKYDDFKRSLSSSNFNSSIALKNQPKQNSPNRNECKTEKDNSIFLLPLKMANFAAGSSELHLCNQFKAELIRGCSDVHSALYAALLNLQINDIEGARECLLSVASSGIVNEFFPICALAASLLGSSIDKTAIGVLKGSSITLFDANDVQSALFLLTVGQMETFAVKILQERELWEESIILLSHLRDILFSDENICLSLTKLSSNASIQQLSSQQNLDLNEMNHINNKKSQEINLYESLNINLSESELKDLNNSVLNYKSHPEEIKDMIRQAAHNYLDHGDFEKSILLFASLGDFLPVISIALAQKNYCLAYLLFIILESSGLINEYDKDTRFFNIQFDSPSFIERQVKNKYSKLISEKT</sequence>
<dbReference type="RefSeq" id="XP_068346794.1">
    <property type="nucleotide sequence ID" value="XM_068496162.1"/>
</dbReference>
<dbReference type="Gene3D" id="2.130.10.10">
    <property type="entry name" value="YVTN repeat-like/Quinoprotein amine dehydrogenase"/>
    <property type="match status" value="1"/>
</dbReference>
<comment type="caution">
    <text evidence="1">The sequence shown here is derived from an EMBL/GenBank/DDBJ whole genome shotgun (WGS) entry which is preliminary data.</text>
</comment>
<dbReference type="InterPro" id="IPR036322">
    <property type="entry name" value="WD40_repeat_dom_sf"/>
</dbReference>
<name>A0A1J4J4L8_9EUKA</name>
<dbReference type="InterPro" id="IPR015943">
    <property type="entry name" value="WD40/YVTN_repeat-like_dom_sf"/>
</dbReference>
<dbReference type="Proteomes" id="UP000179807">
    <property type="component" value="Unassembled WGS sequence"/>
</dbReference>
<evidence type="ECO:0000313" key="1">
    <source>
        <dbReference type="EMBL" id="OHS93657.1"/>
    </source>
</evidence>